<dbReference type="AlphaFoldDB" id="A0AB34I3I4"/>
<gene>
    <name evidence="2" type="ORF">J1605_017242</name>
</gene>
<keyword evidence="3" id="KW-1185">Reference proteome</keyword>
<evidence type="ECO:0000256" key="1">
    <source>
        <dbReference type="SAM" id="MobiDB-lite"/>
    </source>
</evidence>
<comment type="caution">
    <text evidence="2">The sequence shown here is derived from an EMBL/GenBank/DDBJ whole genome shotgun (WGS) entry which is preliminary data.</text>
</comment>
<feature type="compositionally biased region" description="Low complexity" evidence="1">
    <location>
        <begin position="142"/>
        <end position="153"/>
    </location>
</feature>
<dbReference type="EMBL" id="JAIQCJ010000212">
    <property type="protein sequence ID" value="KAJ8797510.1"/>
    <property type="molecule type" value="Genomic_DNA"/>
</dbReference>
<feature type="region of interest" description="Disordered" evidence="1">
    <location>
        <begin position="1"/>
        <end position="178"/>
    </location>
</feature>
<name>A0AB34I3I4_ESCRO</name>
<feature type="compositionally biased region" description="Basic and acidic residues" evidence="1">
    <location>
        <begin position="1"/>
        <end position="11"/>
    </location>
</feature>
<accession>A0AB34I3I4</accession>
<organism evidence="2 3">
    <name type="scientific">Eschrichtius robustus</name>
    <name type="common">California gray whale</name>
    <name type="synonym">Eschrichtius gibbosus</name>
    <dbReference type="NCBI Taxonomy" id="9764"/>
    <lineage>
        <taxon>Eukaryota</taxon>
        <taxon>Metazoa</taxon>
        <taxon>Chordata</taxon>
        <taxon>Craniata</taxon>
        <taxon>Vertebrata</taxon>
        <taxon>Euteleostomi</taxon>
        <taxon>Mammalia</taxon>
        <taxon>Eutheria</taxon>
        <taxon>Laurasiatheria</taxon>
        <taxon>Artiodactyla</taxon>
        <taxon>Whippomorpha</taxon>
        <taxon>Cetacea</taxon>
        <taxon>Mysticeti</taxon>
        <taxon>Eschrichtiidae</taxon>
        <taxon>Eschrichtius</taxon>
    </lineage>
</organism>
<proteinExistence type="predicted"/>
<reference evidence="2 3" key="1">
    <citation type="submission" date="2022-11" db="EMBL/GenBank/DDBJ databases">
        <title>Whole genome sequence of Eschrichtius robustus ER-17-0199.</title>
        <authorList>
            <person name="Bruniche-Olsen A."/>
            <person name="Black A.N."/>
            <person name="Fields C.J."/>
            <person name="Walden K."/>
            <person name="Dewoody J.A."/>
        </authorList>
    </citation>
    <scope>NUCLEOTIDE SEQUENCE [LARGE SCALE GENOMIC DNA]</scope>
    <source>
        <strain evidence="2">ER-17-0199</strain>
        <tissue evidence="2">Blubber</tissue>
    </source>
</reference>
<dbReference type="Proteomes" id="UP001159641">
    <property type="component" value="Unassembled WGS sequence"/>
</dbReference>
<feature type="compositionally biased region" description="Basic residues" evidence="1">
    <location>
        <begin position="113"/>
        <end position="123"/>
    </location>
</feature>
<evidence type="ECO:0000313" key="2">
    <source>
        <dbReference type="EMBL" id="KAJ8797510.1"/>
    </source>
</evidence>
<feature type="compositionally biased region" description="Low complexity" evidence="1">
    <location>
        <begin position="162"/>
        <end position="171"/>
    </location>
</feature>
<feature type="compositionally biased region" description="Basic residues" evidence="1">
    <location>
        <begin position="12"/>
        <end position="23"/>
    </location>
</feature>
<evidence type="ECO:0008006" key="4">
    <source>
        <dbReference type="Google" id="ProtNLM"/>
    </source>
</evidence>
<feature type="compositionally biased region" description="Pro residues" evidence="1">
    <location>
        <begin position="71"/>
        <end position="84"/>
    </location>
</feature>
<sequence>MEPRTRSEAGRRHFLWRPQRARARAPTGRAPRERASELAEPPAAAMGQNDLMGTAEDFADQVRPTGSAGPSPGPPARSPPPPARLGPLSWISPGAPARSACTPRARPRDPGRPRSRPPARRAAPRPGPCPHPSRSHRRDRVPSPNQGPPSWARRPSRPGAPPDSASGPSLPLRRPPTRALGVFPGPCFGAQLGGPVLPGPARAILEAEGCRRLPPRLLRRGPRPRAPEPTLMVTAVSGPLCGPLWVTQEGGAQRAVTTKVRSLFWRQAWCERRMLCPSCLFGIELLALGGQGQSPCWRRCWECSLRELGIRKPSETGRKEPETNDLGNPKLRTCTAAGTRCRSAD</sequence>
<evidence type="ECO:0000313" key="3">
    <source>
        <dbReference type="Proteomes" id="UP001159641"/>
    </source>
</evidence>
<protein>
    <recommendedName>
        <fullName evidence="4">Basic proline-rich protein-like</fullName>
    </recommendedName>
</protein>